<dbReference type="Proteomes" id="UP000234166">
    <property type="component" value="Unassembled WGS sequence"/>
</dbReference>
<reference evidence="4 5" key="1">
    <citation type="submission" date="2017-10" db="EMBL/GenBank/DDBJ databases">
        <authorList>
            <person name="Regsiter A."/>
            <person name="William W."/>
        </authorList>
    </citation>
    <scope>NUCLEOTIDE SEQUENCE [LARGE SCALE GENOMIC DNA]</scope>
    <source>
        <strain evidence="2 5">CFBP6984</strain>
        <strain evidence="3 4">CFBP7430</strain>
    </source>
</reference>
<evidence type="ECO:0000256" key="1">
    <source>
        <dbReference type="SAM" id="MobiDB-lite"/>
    </source>
</evidence>
<comment type="caution">
    <text evidence="3">The sequence shown here is derived from an EMBL/GenBank/DDBJ whole genome shotgun (WGS) entry which is preliminary data.</text>
</comment>
<dbReference type="EMBL" id="OCYT01000028">
    <property type="protein sequence ID" value="SON76666.1"/>
    <property type="molecule type" value="Genomic_DNA"/>
</dbReference>
<keyword evidence="5" id="KW-1185">Reference proteome</keyword>
<evidence type="ECO:0000313" key="2">
    <source>
        <dbReference type="EMBL" id="SON76666.1"/>
    </source>
</evidence>
<evidence type="ECO:0000313" key="5">
    <source>
        <dbReference type="Proteomes" id="UP000234181"/>
    </source>
</evidence>
<evidence type="ECO:0000313" key="4">
    <source>
        <dbReference type="Proteomes" id="UP000234166"/>
    </source>
</evidence>
<dbReference type="Proteomes" id="UP000234181">
    <property type="component" value="Unassembled WGS sequence"/>
</dbReference>
<evidence type="ECO:0000313" key="3">
    <source>
        <dbReference type="EMBL" id="SON81913.1"/>
    </source>
</evidence>
<proteinExistence type="predicted"/>
<protein>
    <submittedName>
        <fullName evidence="3">Uncharacterized protein</fullName>
    </submittedName>
</protein>
<dbReference type="EMBL" id="OCYS01000025">
    <property type="protein sequence ID" value="SON81913.1"/>
    <property type="molecule type" value="Genomic_DNA"/>
</dbReference>
<feature type="region of interest" description="Disordered" evidence="1">
    <location>
        <begin position="42"/>
        <end position="69"/>
    </location>
</feature>
<dbReference type="AlphaFoldDB" id="A0AB38DVR7"/>
<sequence length="69" mass="7457">MPKQAILSSKLPDACDDLLPVDHQPTVWRGALADCGTLGGMDAANEPPWTGSRRVPRAVRAPRPRPTQL</sequence>
<feature type="compositionally biased region" description="Basic residues" evidence="1">
    <location>
        <begin position="54"/>
        <end position="63"/>
    </location>
</feature>
<name>A0AB38DVR7_XANCH</name>
<organism evidence="3 4">
    <name type="scientific">Xanthomonas campestris pv. phaseoli</name>
    <dbReference type="NCBI Taxonomy" id="317013"/>
    <lineage>
        <taxon>Bacteria</taxon>
        <taxon>Pseudomonadati</taxon>
        <taxon>Pseudomonadota</taxon>
        <taxon>Gammaproteobacteria</taxon>
        <taxon>Lysobacterales</taxon>
        <taxon>Lysobacteraceae</taxon>
        <taxon>Xanthomonas</taxon>
    </lineage>
</organism>
<gene>
    <name evidence="2" type="ORF">XAP6984_1230094</name>
    <name evidence="3" type="ORF">XAP7430_1200094</name>
</gene>
<accession>A0AB38DVR7</accession>